<evidence type="ECO:0000313" key="1">
    <source>
        <dbReference type="EMBL" id="CAL1280088.1"/>
    </source>
</evidence>
<dbReference type="EMBL" id="CAXIEN010000127">
    <property type="protein sequence ID" value="CAL1280088.1"/>
    <property type="molecule type" value="Genomic_DNA"/>
</dbReference>
<proteinExistence type="predicted"/>
<accession>A0AAV2A802</accession>
<dbReference type="AlphaFoldDB" id="A0AAV2A802"/>
<organism evidence="1 2">
    <name type="scientific">Larinioides sclopetarius</name>
    <dbReference type="NCBI Taxonomy" id="280406"/>
    <lineage>
        <taxon>Eukaryota</taxon>
        <taxon>Metazoa</taxon>
        <taxon>Ecdysozoa</taxon>
        <taxon>Arthropoda</taxon>
        <taxon>Chelicerata</taxon>
        <taxon>Arachnida</taxon>
        <taxon>Araneae</taxon>
        <taxon>Araneomorphae</taxon>
        <taxon>Entelegynae</taxon>
        <taxon>Araneoidea</taxon>
        <taxon>Araneidae</taxon>
        <taxon>Larinioides</taxon>
    </lineage>
</organism>
<protein>
    <submittedName>
        <fullName evidence="1">Uncharacterized protein</fullName>
    </submittedName>
</protein>
<name>A0AAV2A802_9ARAC</name>
<comment type="caution">
    <text evidence="1">The sequence shown here is derived from an EMBL/GenBank/DDBJ whole genome shotgun (WGS) entry which is preliminary data.</text>
</comment>
<reference evidence="1 2" key="1">
    <citation type="submission" date="2024-04" db="EMBL/GenBank/DDBJ databases">
        <authorList>
            <person name="Rising A."/>
            <person name="Reimegard J."/>
            <person name="Sonavane S."/>
            <person name="Akerstrom W."/>
            <person name="Nylinder S."/>
            <person name="Hedman E."/>
            <person name="Kallberg Y."/>
        </authorList>
    </citation>
    <scope>NUCLEOTIDE SEQUENCE [LARGE SCALE GENOMIC DNA]</scope>
</reference>
<dbReference type="Proteomes" id="UP001497382">
    <property type="component" value="Unassembled WGS sequence"/>
</dbReference>
<evidence type="ECO:0000313" key="2">
    <source>
        <dbReference type="Proteomes" id="UP001497382"/>
    </source>
</evidence>
<keyword evidence="2" id="KW-1185">Reference proteome</keyword>
<gene>
    <name evidence="1" type="ORF">LARSCL_LOCUS10760</name>
</gene>
<sequence>MESSINIQILHFHLVLVDEIPSLYTRSLSVRQFYFR</sequence>